<evidence type="ECO:0000313" key="2">
    <source>
        <dbReference type="EMBL" id="KAJ3569320.1"/>
    </source>
</evidence>
<reference evidence="2" key="1">
    <citation type="submission" date="2022-07" db="EMBL/GenBank/DDBJ databases">
        <title>Genome Sequence of Leucocoprinus birnbaumii.</title>
        <authorList>
            <person name="Buettner E."/>
        </authorList>
    </citation>
    <scope>NUCLEOTIDE SEQUENCE</scope>
    <source>
        <strain evidence="2">VT141</strain>
    </source>
</reference>
<organism evidence="2 3">
    <name type="scientific">Leucocoprinus birnbaumii</name>
    <dbReference type="NCBI Taxonomy" id="56174"/>
    <lineage>
        <taxon>Eukaryota</taxon>
        <taxon>Fungi</taxon>
        <taxon>Dikarya</taxon>
        <taxon>Basidiomycota</taxon>
        <taxon>Agaricomycotina</taxon>
        <taxon>Agaricomycetes</taxon>
        <taxon>Agaricomycetidae</taxon>
        <taxon>Agaricales</taxon>
        <taxon>Agaricineae</taxon>
        <taxon>Agaricaceae</taxon>
        <taxon>Leucocoprinus</taxon>
    </lineage>
</organism>
<gene>
    <name evidence="2" type="ORF">NP233_g5132</name>
</gene>
<dbReference type="Proteomes" id="UP001213000">
    <property type="component" value="Unassembled WGS sequence"/>
</dbReference>
<dbReference type="Gene3D" id="3.80.10.10">
    <property type="entry name" value="Ribonuclease Inhibitor"/>
    <property type="match status" value="1"/>
</dbReference>
<dbReference type="SUPFAM" id="SSF81383">
    <property type="entry name" value="F-box domain"/>
    <property type="match status" value="1"/>
</dbReference>
<protein>
    <recommendedName>
        <fullName evidence="1">F-box domain-containing protein</fullName>
    </recommendedName>
</protein>
<dbReference type="Pfam" id="PF12937">
    <property type="entry name" value="F-box-like"/>
    <property type="match status" value="1"/>
</dbReference>
<sequence length="462" mass="53099">MNFPDAQASHGTDPTVNVLPEVLSTIFEIVLNYSDEIKQKLNLGAVCSRWRQIISSPVFWTTFSVRFESYKQEPDHLELLKLHIANSKDCAMTFKILGLDDCDTRIHDEVFQRIFSNGHAGIRGLELQDMETSVWEYIVHRSRSSNFSQLEHLSLPSFDDPMNHLLLWFSKMPLLRKLALNAPRFDPHIIPSLNKITSLTIKCVPSDHALYFLSLCPSLGEFQVSGYSPRPYLKEFVPPSPLTKDIVFPHLTHFTWRQGTTASQYLTAKTAFIRHMHFPALRHLYWDCDFALPGTWNIWSAFFMDLSALTHVVLSTETPDVSSKMVELFSSRPVEELSVMLCSLEDFKTCVRILTCLPDNKSPPYPSLHTLKFRLSLSFWEPHSHELPGILDPIIEMLQSRNSPAVPSECAMIQCFNFRFMNMFETFFRTWAATKRLVALKALHDGGLEFEGWEPPEMADTY</sequence>
<dbReference type="InterPro" id="IPR036047">
    <property type="entry name" value="F-box-like_dom_sf"/>
</dbReference>
<dbReference type="SUPFAM" id="SSF52047">
    <property type="entry name" value="RNI-like"/>
    <property type="match status" value="1"/>
</dbReference>
<dbReference type="InterPro" id="IPR032675">
    <property type="entry name" value="LRR_dom_sf"/>
</dbReference>
<keyword evidence="3" id="KW-1185">Reference proteome</keyword>
<comment type="caution">
    <text evidence="2">The sequence shown here is derived from an EMBL/GenBank/DDBJ whole genome shotgun (WGS) entry which is preliminary data.</text>
</comment>
<feature type="domain" description="F-box" evidence="1">
    <location>
        <begin position="20"/>
        <end position="64"/>
    </location>
</feature>
<evidence type="ECO:0000313" key="3">
    <source>
        <dbReference type="Proteomes" id="UP001213000"/>
    </source>
</evidence>
<accession>A0AAD5VVS1</accession>
<name>A0AAD5VVS1_9AGAR</name>
<dbReference type="AlphaFoldDB" id="A0AAD5VVS1"/>
<dbReference type="EMBL" id="JANIEX010000295">
    <property type="protein sequence ID" value="KAJ3569320.1"/>
    <property type="molecule type" value="Genomic_DNA"/>
</dbReference>
<proteinExistence type="predicted"/>
<dbReference type="InterPro" id="IPR001810">
    <property type="entry name" value="F-box_dom"/>
</dbReference>
<evidence type="ECO:0000259" key="1">
    <source>
        <dbReference type="Pfam" id="PF12937"/>
    </source>
</evidence>